<dbReference type="AlphaFoldDB" id="A0AAW7XLS1"/>
<gene>
    <name evidence="2" type="primary">pilW</name>
    <name evidence="2" type="ORF">Q4490_12185</name>
</gene>
<dbReference type="GeneID" id="89457211"/>
<organism evidence="2 3">
    <name type="scientific">Neptunomonas phycophila</name>
    <dbReference type="NCBI Taxonomy" id="1572645"/>
    <lineage>
        <taxon>Bacteria</taxon>
        <taxon>Pseudomonadati</taxon>
        <taxon>Pseudomonadota</taxon>
        <taxon>Gammaproteobacteria</taxon>
        <taxon>Oceanospirillales</taxon>
        <taxon>Oceanospirillaceae</taxon>
        <taxon>Neptunomonas</taxon>
    </lineage>
</organism>
<dbReference type="InterPro" id="IPR013360">
    <property type="entry name" value="Pilus_4_PilW"/>
</dbReference>
<dbReference type="Gene3D" id="1.25.40.10">
    <property type="entry name" value="Tetratricopeptide repeat domain"/>
    <property type="match status" value="1"/>
</dbReference>
<dbReference type="SUPFAM" id="SSF48452">
    <property type="entry name" value="TPR-like"/>
    <property type="match status" value="1"/>
</dbReference>
<dbReference type="Pfam" id="PF13424">
    <property type="entry name" value="TPR_12"/>
    <property type="match status" value="1"/>
</dbReference>
<feature type="repeat" description="TPR" evidence="1">
    <location>
        <begin position="41"/>
        <end position="74"/>
    </location>
</feature>
<dbReference type="RefSeq" id="WP_178969234.1">
    <property type="nucleotide sequence ID" value="NZ_CAXHZV010000016.1"/>
</dbReference>
<dbReference type="PANTHER" id="PTHR44216">
    <property type="entry name" value="PROTEIN O-MANNOSYL-TRANSFERASE TMTC2"/>
    <property type="match status" value="1"/>
</dbReference>
<comment type="caution">
    <text evidence="2">The sequence shown here is derived from an EMBL/GenBank/DDBJ whole genome shotgun (WGS) entry which is preliminary data.</text>
</comment>
<dbReference type="InterPro" id="IPR052384">
    <property type="entry name" value="TMTC_O-mannosyltransferase"/>
</dbReference>
<dbReference type="Pfam" id="PF13181">
    <property type="entry name" value="TPR_8"/>
    <property type="match status" value="2"/>
</dbReference>
<name>A0AAW7XLS1_9GAMM</name>
<reference evidence="2" key="1">
    <citation type="submission" date="2023-07" db="EMBL/GenBank/DDBJ databases">
        <title>Genome content predicts the carbon catabolic preferences of heterotrophic bacteria.</title>
        <authorList>
            <person name="Gralka M."/>
        </authorList>
    </citation>
    <scope>NUCLEOTIDE SEQUENCE</scope>
    <source>
        <strain evidence="2">I2M16</strain>
    </source>
</reference>
<dbReference type="EMBL" id="JAUOPG010000007">
    <property type="protein sequence ID" value="MDO6454323.1"/>
    <property type="molecule type" value="Genomic_DNA"/>
</dbReference>
<protein>
    <submittedName>
        <fullName evidence="2">Type IV pilus biogenesis/stability protein PilW</fullName>
    </submittedName>
</protein>
<accession>A0AAW7XLS1</accession>
<sequence length="262" mass="29322">MNGFRVVVLSVLVLNLYACTNLQTDDQKYVNKNTVSSEAALEAYTRLGLQYLRGGDTSSAKSSVQRALEIRDDYAPAYNALGLIFQVEDEKGLAEQYYRKAISLDEKSAMFHNNYGAFLFSQQRYEEACKQLAIATEDPFYNSRGQAFENLGRCLNRIGKTAEAISAFERSLKTGGRRPQALVELAQLYLDANQIANAEGYYKEFSGLVDDKRVSHSAKSLWVGILIARMNNDVSTAATYALLLKNLYPASEEYKSYKESAQ</sequence>
<proteinExistence type="predicted"/>
<evidence type="ECO:0000313" key="2">
    <source>
        <dbReference type="EMBL" id="MDO6454323.1"/>
    </source>
</evidence>
<dbReference type="PROSITE" id="PS50005">
    <property type="entry name" value="TPR"/>
    <property type="match status" value="2"/>
</dbReference>
<dbReference type="NCBIfam" id="TIGR02521">
    <property type="entry name" value="type_IV_pilW"/>
    <property type="match status" value="1"/>
</dbReference>
<feature type="repeat" description="TPR" evidence="1">
    <location>
        <begin position="75"/>
        <end position="108"/>
    </location>
</feature>
<dbReference type="SMART" id="SM00028">
    <property type="entry name" value="TPR"/>
    <property type="match status" value="4"/>
</dbReference>
<keyword evidence="1" id="KW-0802">TPR repeat</keyword>
<dbReference type="PANTHER" id="PTHR44216:SF3">
    <property type="entry name" value="PROTEIN O-MANNOSYL-TRANSFERASE TMTC2"/>
    <property type="match status" value="1"/>
</dbReference>
<dbReference type="InterPro" id="IPR019734">
    <property type="entry name" value="TPR_rpt"/>
</dbReference>
<dbReference type="InterPro" id="IPR011990">
    <property type="entry name" value="TPR-like_helical_dom_sf"/>
</dbReference>
<evidence type="ECO:0000313" key="3">
    <source>
        <dbReference type="Proteomes" id="UP001169862"/>
    </source>
</evidence>
<dbReference type="Proteomes" id="UP001169862">
    <property type="component" value="Unassembled WGS sequence"/>
</dbReference>
<evidence type="ECO:0000256" key="1">
    <source>
        <dbReference type="PROSITE-ProRule" id="PRU00339"/>
    </source>
</evidence>